<accession>A0ACC0UKD8</accession>
<evidence type="ECO:0000313" key="1">
    <source>
        <dbReference type="EMBL" id="KAI9511572.1"/>
    </source>
</evidence>
<dbReference type="EMBL" id="JAGFNK010000020">
    <property type="protein sequence ID" value="KAI9511572.1"/>
    <property type="molecule type" value="Genomic_DNA"/>
</dbReference>
<comment type="caution">
    <text evidence="1">The sequence shown here is derived from an EMBL/GenBank/DDBJ whole genome shotgun (WGS) entry which is preliminary data.</text>
</comment>
<gene>
    <name evidence="1" type="ORF">F5148DRAFT_975010</name>
</gene>
<protein>
    <submittedName>
        <fullName evidence="1">Uncharacterized protein</fullName>
    </submittedName>
</protein>
<organism evidence="1 2">
    <name type="scientific">Russula earlei</name>
    <dbReference type="NCBI Taxonomy" id="71964"/>
    <lineage>
        <taxon>Eukaryota</taxon>
        <taxon>Fungi</taxon>
        <taxon>Dikarya</taxon>
        <taxon>Basidiomycota</taxon>
        <taxon>Agaricomycotina</taxon>
        <taxon>Agaricomycetes</taxon>
        <taxon>Russulales</taxon>
        <taxon>Russulaceae</taxon>
        <taxon>Russula</taxon>
    </lineage>
</organism>
<dbReference type="Proteomes" id="UP001207468">
    <property type="component" value="Unassembled WGS sequence"/>
</dbReference>
<evidence type="ECO:0000313" key="2">
    <source>
        <dbReference type="Proteomes" id="UP001207468"/>
    </source>
</evidence>
<proteinExistence type="predicted"/>
<name>A0ACC0UKD8_9AGAM</name>
<sequence length="279" mass="30269">MLGTTADDSRGSKSGVTPSGTTPYVREAKPSDIPALADVYTRAFARDPMMNWFGNVGELVRADHLKGGEKVPSTARRTLESLHHFQLVLMKMTQISGLIVVVVEREDGGQGGQKEATATERVVGGVLWLKPGTSMNPSPLTLGYFSLTQRTSIEFGPEAEKVTDEVFAARGLRRLNSWHVFEIAIDPACEGKGYASLLLRDGFERASGKPMHLEATTPRSRDIYAHLGFEAGRLNGERRFGVGSVDERGIVAKGEAAVGWPVFFMTKVCSLSLTGLLDN</sequence>
<reference evidence="1" key="1">
    <citation type="submission" date="2021-03" db="EMBL/GenBank/DDBJ databases">
        <title>Evolutionary priming and transition to the ectomycorrhizal habit in an iconic lineage of mushroom-forming fungi: is preadaptation a requirement?</title>
        <authorList>
            <consortium name="DOE Joint Genome Institute"/>
            <person name="Looney B.P."/>
            <person name="Miyauchi S."/>
            <person name="Morin E."/>
            <person name="Drula E."/>
            <person name="Courty P.E."/>
            <person name="Chicoki N."/>
            <person name="Fauchery L."/>
            <person name="Kohler A."/>
            <person name="Kuo A."/>
            <person name="LaButti K."/>
            <person name="Pangilinan J."/>
            <person name="Lipzen A."/>
            <person name="Riley R."/>
            <person name="Andreopoulos W."/>
            <person name="He G."/>
            <person name="Johnson J."/>
            <person name="Barry K.W."/>
            <person name="Grigoriev I.V."/>
            <person name="Nagy L."/>
            <person name="Hibbett D."/>
            <person name="Henrissat B."/>
            <person name="Matheny P.B."/>
            <person name="Labbe J."/>
            <person name="Martin A.F."/>
        </authorList>
    </citation>
    <scope>NUCLEOTIDE SEQUENCE</scope>
    <source>
        <strain evidence="1">BPL698</strain>
    </source>
</reference>
<keyword evidence="2" id="KW-1185">Reference proteome</keyword>